<reference evidence="8" key="1">
    <citation type="submission" date="2016-06" db="EMBL/GenBank/DDBJ databases">
        <authorList>
            <person name="Hehemann J.-H."/>
            <person name="Arevalo P."/>
            <person name="Datta M.S."/>
            <person name="Polz M.F."/>
        </authorList>
    </citation>
    <scope>NUCLEOTIDE SEQUENCE [LARGE SCALE GENOMIC DNA]</scope>
    <source>
        <strain evidence="8">9CSC122</strain>
    </source>
</reference>
<protein>
    <recommendedName>
        <fullName evidence="3 6">Glutaminase</fullName>
        <ecNumber evidence="3 6">3.5.1.2</ecNumber>
    </recommendedName>
</protein>
<dbReference type="GO" id="GO:0006543">
    <property type="term" value="P:L-glutamine catabolic process"/>
    <property type="evidence" value="ECO:0007669"/>
    <property type="project" value="TreeGrafter"/>
</dbReference>
<proteinExistence type="inferred from homology"/>
<keyword evidence="4 6" id="KW-0378">Hydrolase</keyword>
<comment type="caution">
    <text evidence="7">The sequence shown here is derived from an EMBL/GenBank/DDBJ whole genome shotgun (WGS) entry which is preliminary data.</text>
</comment>
<feature type="binding site" evidence="6">
    <location>
        <position position="64"/>
    </location>
    <ligand>
        <name>substrate</name>
    </ligand>
</feature>
<dbReference type="Pfam" id="PF04960">
    <property type="entry name" value="Glutaminase"/>
    <property type="match status" value="1"/>
</dbReference>
<name>A0A1B9QW79_9VIBR</name>
<dbReference type="EMBL" id="MAJZ01000756">
    <property type="protein sequence ID" value="OCH73733.1"/>
    <property type="molecule type" value="Genomic_DNA"/>
</dbReference>
<dbReference type="HAMAP" id="MF_00313">
    <property type="entry name" value="Glutaminase"/>
    <property type="match status" value="1"/>
</dbReference>
<dbReference type="FunFam" id="3.40.710.10:FF:000005">
    <property type="entry name" value="Glutaminase"/>
    <property type="match status" value="1"/>
</dbReference>
<dbReference type="Proteomes" id="UP000093173">
    <property type="component" value="Unassembled WGS sequence"/>
</dbReference>
<evidence type="ECO:0000256" key="1">
    <source>
        <dbReference type="ARBA" id="ARBA00011076"/>
    </source>
</evidence>
<feature type="binding site" evidence="6">
    <location>
        <position position="115"/>
    </location>
    <ligand>
        <name>substrate</name>
    </ligand>
</feature>
<dbReference type="RefSeq" id="WP_017034533.1">
    <property type="nucleotide sequence ID" value="NZ_JBNGCH010000756.1"/>
</dbReference>
<evidence type="ECO:0000256" key="6">
    <source>
        <dbReference type="HAMAP-Rule" id="MF_00313"/>
    </source>
</evidence>
<dbReference type="SUPFAM" id="SSF56601">
    <property type="entry name" value="beta-lactamase/transpeptidase-like"/>
    <property type="match status" value="1"/>
</dbReference>
<dbReference type="NCBIfam" id="NF002133">
    <property type="entry name" value="PRK00971.1-2"/>
    <property type="match status" value="1"/>
</dbReference>
<evidence type="ECO:0000313" key="8">
    <source>
        <dbReference type="Proteomes" id="UP000093173"/>
    </source>
</evidence>
<keyword evidence="6" id="KW-0007">Acetylation</keyword>
<accession>A0A1B9QW79</accession>
<feature type="binding site" evidence="6">
    <location>
        <position position="260"/>
    </location>
    <ligand>
        <name>substrate</name>
    </ligand>
</feature>
<dbReference type="AlphaFoldDB" id="A0A1B9QW79"/>
<dbReference type="InterPro" id="IPR015868">
    <property type="entry name" value="Glutaminase"/>
</dbReference>
<sequence length="306" mass="33040">MKPTPLILEDILREVRPLIGQGKVANYIPALAKVANDKLAIAVYTKEGEVIKAGDADDAFSIQSISKALSLTLAMSLYKPEEIWQRVGKEPSGQAFNSMIQLEMEQGIPRNPFINAGAIVVADLLHSRLSAPRQHLLDFVRQLAGDTHIVYDKVVAASEMMHSDRNAAIAYLMRSFGNFENEVIPVLNNYFHSCALKMSCVDLAKTFSYLANKGVSVQSGKQIITPTQTKQLNALLATCGLYDGAGEFAYRVGMPGKSGVGGGIVAIVPNEMSIAVWSPELDQSGNSLAGTQALELLSGRIGRSIF</sequence>
<evidence type="ECO:0000313" key="7">
    <source>
        <dbReference type="EMBL" id="OCH73733.1"/>
    </source>
</evidence>
<dbReference type="Gene3D" id="3.40.710.10">
    <property type="entry name" value="DD-peptidase/beta-lactamase superfamily"/>
    <property type="match status" value="1"/>
</dbReference>
<dbReference type="EC" id="3.5.1.2" evidence="3 6"/>
<comment type="similarity">
    <text evidence="1 6">Belongs to the glutaminase family.</text>
</comment>
<keyword evidence="8" id="KW-1185">Reference proteome</keyword>
<feature type="binding site" evidence="6">
    <location>
        <position position="190"/>
    </location>
    <ligand>
        <name>substrate</name>
    </ligand>
</feature>
<comment type="subunit">
    <text evidence="2 6">Homotetramer.</text>
</comment>
<feature type="binding site" evidence="6">
    <location>
        <position position="242"/>
    </location>
    <ligand>
        <name>substrate</name>
    </ligand>
</feature>
<gene>
    <name evidence="6" type="primary">glsA</name>
    <name evidence="7" type="ORF">A6E14_02670</name>
</gene>
<evidence type="ECO:0000256" key="3">
    <source>
        <dbReference type="ARBA" id="ARBA00012918"/>
    </source>
</evidence>
<feature type="binding site" evidence="6">
    <location>
        <position position="159"/>
    </location>
    <ligand>
        <name>substrate</name>
    </ligand>
</feature>
<comment type="catalytic activity">
    <reaction evidence="5 6">
        <text>L-glutamine + H2O = L-glutamate + NH4(+)</text>
        <dbReference type="Rhea" id="RHEA:15889"/>
        <dbReference type="ChEBI" id="CHEBI:15377"/>
        <dbReference type="ChEBI" id="CHEBI:28938"/>
        <dbReference type="ChEBI" id="CHEBI:29985"/>
        <dbReference type="ChEBI" id="CHEBI:58359"/>
        <dbReference type="EC" id="3.5.1.2"/>
    </reaction>
</comment>
<dbReference type="NCBIfam" id="NF002132">
    <property type="entry name" value="PRK00971.1-1"/>
    <property type="match status" value="1"/>
</dbReference>
<dbReference type="PANTHER" id="PTHR12544:SF29">
    <property type="entry name" value="GLUTAMINASE"/>
    <property type="match status" value="1"/>
</dbReference>
<dbReference type="GO" id="GO:0004359">
    <property type="term" value="F:glutaminase activity"/>
    <property type="evidence" value="ECO:0007669"/>
    <property type="project" value="UniProtKB-UniRule"/>
</dbReference>
<dbReference type="GO" id="GO:0006537">
    <property type="term" value="P:glutamate biosynthetic process"/>
    <property type="evidence" value="ECO:0007669"/>
    <property type="project" value="TreeGrafter"/>
</dbReference>
<evidence type="ECO:0000256" key="2">
    <source>
        <dbReference type="ARBA" id="ARBA00011881"/>
    </source>
</evidence>
<organism evidence="7 8">
    <name type="scientific">Vibrio genomosp. F10</name>
    <dbReference type="NCBI Taxonomy" id="723171"/>
    <lineage>
        <taxon>Bacteria</taxon>
        <taxon>Pseudomonadati</taxon>
        <taxon>Pseudomonadota</taxon>
        <taxon>Gammaproteobacteria</taxon>
        <taxon>Vibrionales</taxon>
        <taxon>Vibrionaceae</taxon>
        <taxon>Vibrio</taxon>
    </lineage>
</organism>
<evidence type="ECO:0000256" key="4">
    <source>
        <dbReference type="ARBA" id="ARBA00022801"/>
    </source>
</evidence>
<dbReference type="PANTHER" id="PTHR12544">
    <property type="entry name" value="GLUTAMINASE"/>
    <property type="match status" value="1"/>
</dbReference>
<evidence type="ECO:0000256" key="5">
    <source>
        <dbReference type="ARBA" id="ARBA00049534"/>
    </source>
</evidence>
<dbReference type="InterPro" id="IPR012338">
    <property type="entry name" value="Beta-lactam/transpept-like"/>
</dbReference>
<feature type="binding site" evidence="6">
    <location>
        <position position="166"/>
    </location>
    <ligand>
        <name>substrate</name>
    </ligand>
</feature>
<dbReference type="NCBIfam" id="TIGR03814">
    <property type="entry name" value="Gln_ase"/>
    <property type="match status" value="1"/>
</dbReference>